<dbReference type="EMBL" id="MN081869">
    <property type="protein sequence ID" value="QEA08187.1"/>
    <property type="molecule type" value="Genomic_DNA"/>
</dbReference>
<protein>
    <submittedName>
        <fullName evidence="1">Uncharacterized protein</fullName>
    </submittedName>
</protein>
<organism evidence="1">
    <name type="scientific">Iridovirus Liz-CrIV</name>
    <dbReference type="NCBI Taxonomy" id="2594309"/>
    <lineage>
        <taxon>Viruses</taxon>
        <taxon>Varidnaviria</taxon>
        <taxon>Bamfordvirae</taxon>
        <taxon>Nucleocytoviricota</taxon>
        <taxon>Megaviricetes</taxon>
        <taxon>Pimascovirales</taxon>
        <taxon>Pimascovirales incertae sedis</taxon>
        <taxon>Iridoviridae</taxon>
    </lineage>
</organism>
<accession>A0A5B8RM76</accession>
<proteinExistence type="predicted"/>
<evidence type="ECO:0000313" key="1">
    <source>
        <dbReference type="EMBL" id="QEA08187.1"/>
    </source>
</evidence>
<reference evidence="1" key="1">
    <citation type="journal article" date="2019" name="Viruses">
        <title>Detection and Characterization of Invertebrate Iridoviruses Found in Reptiles and Prey Insects in Europe over the Past Two Decades.</title>
        <authorList>
            <person name="Papp T."/>
            <person name="Marschang R.E."/>
        </authorList>
    </citation>
    <scope>NUCLEOTIDE SEQUENCE</scope>
    <source>
        <strain evidence="1">Liz-CrIV</strain>
    </source>
</reference>
<sequence length="79" mass="9715">MNFIRENETKYILSTYKSMTPKNLMEYLLEYNYDNDCVYIFNNLPKEANDEQIKVNDQKLKQLDVMIEFMKQYNKQTRQ</sequence>
<name>A0A5B8RM76_9VIRU</name>